<name>A0A2K1QIX6_9PEZI</name>
<feature type="region of interest" description="Disordered" evidence="2">
    <location>
        <begin position="632"/>
        <end position="688"/>
    </location>
</feature>
<reference evidence="4 5" key="1">
    <citation type="submission" date="2017-06" db="EMBL/GenBank/DDBJ databases">
        <title>Draft genome sequence of a variant of Elsinoe murrayae.</title>
        <authorList>
            <person name="Cheng Q."/>
        </authorList>
    </citation>
    <scope>NUCLEOTIDE SEQUENCE [LARGE SCALE GENOMIC DNA]</scope>
    <source>
        <strain evidence="4 5">CQ-2017a</strain>
    </source>
</reference>
<dbReference type="SUPFAM" id="SSF53474">
    <property type="entry name" value="alpha/beta-Hydrolases"/>
    <property type="match status" value="1"/>
</dbReference>
<evidence type="ECO:0000256" key="2">
    <source>
        <dbReference type="SAM" id="MobiDB-lite"/>
    </source>
</evidence>
<dbReference type="InterPro" id="IPR029058">
    <property type="entry name" value="AB_hydrolase_fold"/>
</dbReference>
<dbReference type="PANTHER" id="PTHR48081">
    <property type="entry name" value="AB HYDROLASE SUPERFAMILY PROTEIN C4A8.06C"/>
    <property type="match status" value="1"/>
</dbReference>
<feature type="compositionally biased region" description="Polar residues" evidence="2">
    <location>
        <begin position="530"/>
        <end position="555"/>
    </location>
</feature>
<dbReference type="OrthoDB" id="2336090at2759"/>
<organism evidence="4 5">
    <name type="scientific">Sphaceloma murrayae</name>
    <dbReference type="NCBI Taxonomy" id="2082308"/>
    <lineage>
        <taxon>Eukaryota</taxon>
        <taxon>Fungi</taxon>
        <taxon>Dikarya</taxon>
        <taxon>Ascomycota</taxon>
        <taxon>Pezizomycotina</taxon>
        <taxon>Dothideomycetes</taxon>
        <taxon>Dothideomycetidae</taxon>
        <taxon>Myriangiales</taxon>
        <taxon>Elsinoaceae</taxon>
        <taxon>Sphaceloma</taxon>
    </lineage>
</organism>
<dbReference type="Pfam" id="PF07859">
    <property type="entry name" value="Abhydrolase_3"/>
    <property type="match status" value="2"/>
</dbReference>
<feature type="compositionally biased region" description="Low complexity" evidence="2">
    <location>
        <begin position="799"/>
        <end position="808"/>
    </location>
</feature>
<evidence type="ECO:0000313" key="5">
    <source>
        <dbReference type="Proteomes" id="UP000243797"/>
    </source>
</evidence>
<protein>
    <recommendedName>
        <fullName evidence="3">Alpha/beta hydrolase fold-3 domain-containing protein</fullName>
    </recommendedName>
</protein>
<gene>
    <name evidence="4" type="ORF">CAC42_2325</name>
</gene>
<proteinExistence type="predicted"/>
<feature type="domain" description="Alpha/beta hydrolase fold-3" evidence="3">
    <location>
        <begin position="147"/>
        <end position="260"/>
    </location>
</feature>
<dbReference type="PANTHER" id="PTHR48081:SF19">
    <property type="entry name" value="AB HYDROLASE SUPERFAMILY PROTEIN C4A8.06C"/>
    <property type="match status" value="1"/>
</dbReference>
<feature type="compositionally biased region" description="Low complexity" evidence="2">
    <location>
        <begin position="488"/>
        <end position="499"/>
    </location>
</feature>
<feature type="region of interest" description="Disordered" evidence="2">
    <location>
        <begin position="896"/>
        <end position="980"/>
    </location>
</feature>
<dbReference type="InterPro" id="IPR050300">
    <property type="entry name" value="GDXG_lipolytic_enzyme"/>
</dbReference>
<accession>A0A2K1QIX6</accession>
<feature type="compositionally biased region" description="Basic and acidic residues" evidence="2">
    <location>
        <begin position="639"/>
        <end position="649"/>
    </location>
</feature>
<dbReference type="AlphaFoldDB" id="A0A2K1QIX6"/>
<keyword evidence="5" id="KW-1185">Reference proteome</keyword>
<feature type="region of interest" description="Disordered" evidence="2">
    <location>
        <begin position="475"/>
        <end position="557"/>
    </location>
</feature>
<feature type="domain" description="Alpha/beta hydrolase fold-3" evidence="3">
    <location>
        <begin position="356"/>
        <end position="405"/>
    </location>
</feature>
<dbReference type="STRING" id="2082308.A0A2K1QIX6"/>
<dbReference type="GO" id="GO:0016787">
    <property type="term" value="F:hydrolase activity"/>
    <property type="evidence" value="ECO:0007669"/>
    <property type="project" value="UniProtKB-KW"/>
</dbReference>
<keyword evidence="1" id="KW-0378">Hydrolase</keyword>
<feature type="region of interest" description="Disordered" evidence="2">
    <location>
        <begin position="300"/>
        <end position="340"/>
    </location>
</feature>
<dbReference type="EMBL" id="NKHZ01000081">
    <property type="protein sequence ID" value="PNS15096.1"/>
    <property type="molecule type" value="Genomic_DNA"/>
</dbReference>
<feature type="compositionally biased region" description="Polar residues" evidence="2">
    <location>
        <begin position="475"/>
        <end position="487"/>
    </location>
</feature>
<feature type="compositionally biased region" description="Basic and acidic residues" evidence="2">
    <location>
        <begin position="500"/>
        <end position="511"/>
    </location>
</feature>
<dbReference type="InParanoid" id="A0A2K1QIX6"/>
<evidence type="ECO:0000313" key="4">
    <source>
        <dbReference type="EMBL" id="PNS15096.1"/>
    </source>
</evidence>
<dbReference type="InterPro" id="IPR013094">
    <property type="entry name" value="AB_hydrolase_3"/>
</dbReference>
<comment type="caution">
    <text evidence="4">The sequence shown here is derived from an EMBL/GenBank/DDBJ whole genome shotgun (WGS) entry which is preliminary data.</text>
</comment>
<feature type="region of interest" description="Disordered" evidence="2">
    <location>
        <begin position="701"/>
        <end position="808"/>
    </location>
</feature>
<evidence type="ECO:0000259" key="3">
    <source>
        <dbReference type="Pfam" id="PF07859"/>
    </source>
</evidence>
<feature type="region of interest" description="Disordered" evidence="2">
    <location>
        <begin position="839"/>
        <end position="871"/>
    </location>
</feature>
<feature type="compositionally biased region" description="Basic and acidic residues" evidence="2">
    <location>
        <begin position="660"/>
        <end position="670"/>
    </location>
</feature>
<feature type="compositionally biased region" description="Basic and acidic residues" evidence="2">
    <location>
        <begin position="300"/>
        <end position="333"/>
    </location>
</feature>
<dbReference type="Gene3D" id="3.40.50.1820">
    <property type="entry name" value="alpha/beta hydrolase"/>
    <property type="match status" value="1"/>
</dbReference>
<sequence>MVLNTLTVGAAVTPSVIETAISHYIKRAPLRGKPTAHISYDEGLHLVRQFLDYASNHTVDEVQSFTAQWVPCPRWVKASDFVIPEAHLSHSASLLTEQLGPSGVEAVGGTQWWQWRPSNTPLKAEWIEMRAHYNARKALSLPAQRIVLYIHGGAYYFGSVDEHRYQLQRHARKLKARLLAPRYRLAPQFPFPCGLQDALAAYLFLLTECSPSSIMLMGDSAGAGMIVSLLVTLRDQGVPLPAGAVLISPWVDLTHSFPSVSGEGKLDYIPPYGFHHRPSVAWPPPNEEELQNIHRQADTRKTAVEETTQKKEAISGVKVKDSPNGAEPEHREPAPNPPPLSINIDGKHLTLIDQIQLYATNTLLSHPLVSPALQPSLGGLPPLLIQVGGGELLRDEQVYLAHKAADPANYHAPDAVLDLHDPSRRMASKYPPTKVQLQVWEDLCHVPHTLSFTRPAKHMYRAVAQFGNHIFSQSQATTNPKADTDNLSIISTSTSSSSSDGKRPSRSRGDGTTDPPRSLSEGAVPPAALPTTSGDWASVPESTPTTSPEQVSATTPLPAYENNMIRQLISRHGGIFPLPPARLIPALNLPRDTIGTIKEGPVRKWLARKADWDRKFAREKRRVQKRRVDELGRGYSSFPRDKSEGKAERPPPTALAGRQVELKEGSKKGMGEGLHNLSGEGSGGGKKKSWGLMMWSGWGSKHDESTIEGQDMAAGTESAVKEAGSGNVRDGEGGRVSEDRGKERSKSVGAGVRNPLIRALSRRKSKSSLQKEHDSIPPVPALPQDSNAGQDAESAQPRSSTAGASAAAAAVVAATMGGSALATTDGTEQTRAQEKALAAALPQGEKVEGSDNTFLAPASSRPHNGTVAYPFKLRPGHERSASTMTLDSVKTGVVEPVEPVKQDADATVTPAAVESASHVNGNRDELDGQSQAAGSAGTTDDPRTGYADGAADERAISAAFPAKEQGRDDAATTPVAVGEKTRPKLESFVTAREF</sequence>
<feature type="compositionally biased region" description="Basic and acidic residues" evidence="2">
    <location>
        <begin position="729"/>
        <end position="746"/>
    </location>
</feature>
<dbReference type="Proteomes" id="UP000243797">
    <property type="component" value="Unassembled WGS sequence"/>
</dbReference>
<evidence type="ECO:0000256" key="1">
    <source>
        <dbReference type="ARBA" id="ARBA00022801"/>
    </source>
</evidence>
<feature type="compositionally biased region" description="Polar residues" evidence="2">
    <location>
        <begin position="928"/>
        <end position="938"/>
    </location>
</feature>